<protein>
    <submittedName>
        <fullName evidence="1">Uncharacterized protein</fullName>
    </submittedName>
</protein>
<accession>A0A1G5PJI1</accession>
<dbReference type="OrthoDB" id="9786540at2"/>
<dbReference type="EMBL" id="FMWD01000001">
    <property type="protein sequence ID" value="SCZ49361.1"/>
    <property type="molecule type" value="Genomic_DNA"/>
</dbReference>
<dbReference type="Proteomes" id="UP000199648">
    <property type="component" value="Unassembled WGS sequence"/>
</dbReference>
<proteinExistence type="predicted"/>
<gene>
    <name evidence="1" type="ORF">SAMN03097708_00134</name>
</gene>
<dbReference type="AlphaFoldDB" id="A0A1G5PJI1"/>
<dbReference type="STRING" id="415747.SAMN03097708_00134"/>
<evidence type="ECO:0000313" key="2">
    <source>
        <dbReference type="Proteomes" id="UP000199648"/>
    </source>
</evidence>
<reference evidence="1 2" key="1">
    <citation type="submission" date="2016-10" db="EMBL/GenBank/DDBJ databases">
        <authorList>
            <person name="de Groot N.N."/>
        </authorList>
    </citation>
    <scope>NUCLEOTIDE SEQUENCE [LARGE SCALE GENOMIC DNA]</scope>
    <source>
        <strain evidence="1 2">HLD2</strain>
    </source>
</reference>
<sequence length="145" mass="16653">MNPKEPFLIHYQGYFRNLLKWEDLDRFWERLRASEADWFVYAIGEAPPDRPATKSELETFVVEVDALLRREHKEDYCGIVYIDDPEAPSMAKIYDPNNLGSVCGPGFGSPTLPGWVLSTLPPTDLPAAFPPPGNRRRWWRKLFGG</sequence>
<evidence type="ECO:0000313" key="1">
    <source>
        <dbReference type="EMBL" id="SCZ49361.1"/>
    </source>
</evidence>
<name>A0A1G5PJI1_9GAMM</name>
<dbReference type="RefSeq" id="WP_092991578.1">
    <property type="nucleotide sequence ID" value="NZ_FMWD01000001.1"/>
</dbReference>
<organism evidence="1 2">
    <name type="scientific">Thiohalomonas denitrificans</name>
    <dbReference type="NCBI Taxonomy" id="415747"/>
    <lineage>
        <taxon>Bacteria</taxon>
        <taxon>Pseudomonadati</taxon>
        <taxon>Pseudomonadota</taxon>
        <taxon>Gammaproteobacteria</taxon>
        <taxon>Thiohalomonadales</taxon>
        <taxon>Thiohalomonadaceae</taxon>
        <taxon>Thiohalomonas</taxon>
    </lineage>
</organism>
<keyword evidence="2" id="KW-1185">Reference proteome</keyword>